<name>A0A212EK86_DANPL</name>
<gene>
    <name evidence="1" type="ORF">KGM_200011A</name>
</gene>
<dbReference type="KEGG" id="dpl:KGM_200011A"/>
<comment type="caution">
    <text evidence="1">The sequence shown here is derived from an EMBL/GenBank/DDBJ whole genome shotgun (WGS) entry which is preliminary data.</text>
</comment>
<sequence>MEQVYALGVSCIEFVQY</sequence>
<dbReference type="EMBL" id="AGBW02014329">
    <property type="protein sequence ID" value="OWR41858.1"/>
    <property type="molecule type" value="Genomic_DNA"/>
</dbReference>
<dbReference type="AlphaFoldDB" id="A0A212EK86"/>
<organism evidence="1 2">
    <name type="scientific">Danaus plexippus plexippus</name>
    <dbReference type="NCBI Taxonomy" id="278856"/>
    <lineage>
        <taxon>Eukaryota</taxon>
        <taxon>Metazoa</taxon>
        <taxon>Ecdysozoa</taxon>
        <taxon>Arthropoda</taxon>
        <taxon>Hexapoda</taxon>
        <taxon>Insecta</taxon>
        <taxon>Pterygota</taxon>
        <taxon>Neoptera</taxon>
        <taxon>Endopterygota</taxon>
        <taxon>Lepidoptera</taxon>
        <taxon>Glossata</taxon>
        <taxon>Ditrysia</taxon>
        <taxon>Papilionoidea</taxon>
        <taxon>Nymphalidae</taxon>
        <taxon>Danainae</taxon>
        <taxon>Danaini</taxon>
        <taxon>Danaina</taxon>
        <taxon>Danaus</taxon>
        <taxon>Danaus</taxon>
    </lineage>
</organism>
<reference evidence="1 2" key="1">
    <citation type="journal article" date="2011" name="Cell">
        <title>The monarch butterfly genome yields insights into long-distance migration.</title>
        <authorList>
            <person name="Zhan S."/>
            <person name="Merlin C."/>
            <person name="Boore J.L."/>
            <person name="Reppert S.M."/>
        </authorList>
    </citation>
    <scope>NUCLEOTIDE SEQUENCE [LARGE SCALE GENOMIC DNA]</scope>
    <source>
        <strain evidence="1">F-2</strain>
    </source>
</reference>
<feature type="non-terminal residue" evidence="1">
    <location>
        <position position="17"/>
    </location>
</feature>
<dbReference type="InParanoid" id="A0A212EK86"/>
<evidence type="ECO:0000313" key="2">
    <source>
        <dbReference type="Proteomes" id="UP000007151"/>
    </source>
</evidence>
<dbReference type="Proteomes" id="UP000007151">
    <property type="component" value="Unassembled WGS sequence"/>
</dbReference>
<accession>A0A212EK86</accession>
<protein>
    <submittedName>
        <fullName evidence="1">Glucose-6-phosphatase</fullName>
    </submittedName>
</protein>
<evidence type="ECO:0000313" key="1">
    <source>
        <dbReference type="EMBL" id="OWR41858.1"/>
    </source>
</evidence>
<proteinExistence type="predicted"/>
<keyword evidence="2" id="KW-1185">Reference proteome</keyword>